<protein>
    <submittedName>
        <fullName evidence="2">Hydroxylase</fullName>
    </submittedName>
</protein>
<dbReference type="InterPro" id="IPR012347">
    <property type="entry name" value="Ferritin-like"/>
</dbReference>
<dbReference type="Proteomes" id="UP000248544">
    <property type="component" value="Unassembled WGS sequence"/>
</dbReference>
<name>A0A2W2EMN8_9ACTN</name>
<dbReference type="AlphaFoldDB" id="A0A2W2EMN8"/>
<evidence type="ECO:0000313" key="2">
    <source>
        <dbReference type="EMBL" id="PZG25686.1"/>
    </source>
</evidence>
<reference evidence="2 3" key="1">
    <citation type="submission" date="2018-01" db="EMBL/GenBank/DDBJ databases">
        <title>Draft genome sequence of Sphaerisporangium sp. 7K107.</title>
        <authorList>
            <person name="Sahin N."/>
            <person name="Saygin H."/>
            <person name="Ay H."/>
        </authorList>
    </citation>
    <scope>NUCLEOTIDE SEQUENCE [LARGE SCALE GENOMIC DNA]</scope>
    <source>
        <strain evidence="2 3">7K107</strain>
    </source>
</reference>
<evidence type="ECO:0000259" key="1">
    <source>
        <dbReference type="Pfam" id="PF13794"/>
    </source>
</evidence>
<feature type="domain" description="Ferritin-like" evidence="1">
    <location>
        <begin position="11"/>
        <end position="190"/>
    </location>
</feature>
<dbReference type="EMBL" id="POUA01000452">
    <property type="protein sequence ID" value="PZG25686.1"/>
    <property type="molecule type" value="Genomic_DNA"/>
</dbReference>
<dbReference type="InterPro" id="IPR059125">
    <property type="entry name" value="Ferritin_actino"/>
</dbReference>
<evidence type="ECO:0000313" key="3">
    <source>
        <dbReference type="Proteomes" id="UP000248544"/>
    </source>
</evidence>
<dbReference type="SUPFAM" id="SSF47240">
    <property type="entry name" value="Ferritin-like"/>
    <property type="match status" value="1"/>
</dbReference>
<dbReference type="Gene3D" id="1.20.1260.10">
    <property type="match status" value="1"/>
</dbReference>
<dbReference type="CDD" id="cd00657">
    <property type="entry name" value="Ferritin_like"/>
    <property type="match status" value="1"/>
</dbReference>
<comment type="caution">
    <text evidence="2">The sequence shown here is derived from an EMBL/GenBank/DDBJ whole genome shotgun (WGS) entry which is preliminary data.</text>
</comment>
<gene>
    <name evidence="2" type="ORF">C1I98_34410</name>
</gene>
<dbReference type="RefSeq" id="WP_111171508.1">
    <property type="nucleotide sequence ID" value="NZ_POUA01000452.1"/>
</dbReference>
<dbReference type="Pfam" id="PF13794">
    <property type="entry name" value="MiaE_2"/>
    <property type="match status" value="1"/>
</dbReference>
<sequence length="224" mass="24180">MTETPPATGSSGVTDLLGVLAYAELTAFWRLAEDAARLAPSLTDRAALSDLAATEYGHFRLVRDRLTEMGADPEEAMAPFVGALDDWHAKTRPGDWLEALVKAYVGTGIAQDFYREAARHVDARTSGLVDEVLADEGRSEFAVERVRGALGQDPKRAGRLALWARRMVGEALSQGQRVAAARPDLAALLVEPAREDLAEISRMFARLTEAHGKRMSALGLTPGP</sequence>
<accession>A0A2W2EMN8</accession>
<organism evidence="2 3">
    <name type="scientific">Spongiactinospora gelatinilytica</name>
    <dbReference type="NCBI Taxonomy" id="2666298"/>
    <lineage>
        <taxon>Bacteria</taxon>
        <taxon>Bacillati</taxon>
        <taxon>Actinomycetota</taxon>
        <taxon>Actinomycetes</taxon>
        <taxon>Streptosporangiales</taxon>
        <taxon>Streptosporangiaceae</taxon>
        <taxon>Spongiactinospora</taxon>
    </lineage>
</organism>
<keyword evidence="3" id="KW-1185">Reference proteome</keyword>
<proteinExistence type="predicted"/>
<dbReference type="InterPro" id="IPR009078">
    <property type="entry name" value="Ferritin-like_SF"/>
</dbReference>